<dbReference type="PRINTS" id="PR00503">
    <property type="entry name" value="BROMODOMAIN"/>
</dbReference>
<evidence type="ECO:0000256" key="1">
    <source>
        <dbReference type="ARBA" id="ARBA00004123"/>
    </source>
</evidence>
<dbReference type="PROSITE" id="PS50014">
    <property type="entry name" value="BROMODOMAIN_2"/>
    <property type="match status" value="1"/>
</dbReference>
<proteinExistence type="predicted"/>
<dbReference type="GO" id="GO:0003682">
    <property type="term" value="F:chromatin binding"/>
    <property type="evidence" value="ECO:0007669"/>
    <property type="project" value="TreeGrafter"/>
</dbReference>
<name>A0A9W8HNE8_9FUNG</name>
<evidence type="ECO:0000313" key="11">
    <source>
        <dbReference type="EMBL" id="KAJ2793415.1"/>
    </source>
</evidence>
<gene>
    <name evidence="11" type="primary">snf21_2</name>
    <name evidence="11" type="ORF">H4R20_006546</name>
</gene>
<dbReference type="Proteomes" id="UP001140094">
    <property type="component" value="Unassembled WGS sequence"/>
</dbReference>
<dbReference type="GO" id="GO:0006368">
    <property type="term" value="P:transcription elongation by RNA polymerase II"/>
    <property type="evidence" value="ECO:0007669"/>
    <property type="project" value="TreeGrafter"/>
</dbReference>
<evidence type="ECO:0000313" key="12">
    <source>
        <dbReference type="Proteomes" id="UP001140094"/>
    </source>
</evidence>
<accession>A0A9W8HNE8</accession>
<protein>
    <submittedName>
        <fullName evidence="11">ATP-dependent DNA helicase Snf21</fullName>
    </submittedName>
</protein>
<evidence type="ECO:0000256" key="3">
    <source>
        <dbReference type="ARBA" id="ARBA00022853"/>
    </source>
</evidence>
<keyword evidence="12" id="KW-1185">Reference proteome</keyword>
<evidence type="ECO:0000256" key="2">
    <source>
        <dbReference type="ARBA" id="ARBA00022737"/>
    </source>
</evidence>
<keyword evidence="11" id="KW-0547">Nucleotide-binding</keyword>
<dbReference type="GO" id="GO:0004386">
    <property type="term" value="F:helicase activity"/>
    <property type="evidence" value="ECO:0007669"/>
    <property type="project" value="UniProtKB-KW"/>
</dbReference>
<keyword evidence="3" id="KW-0156">Chromatin regulator</keyword>
<evidence type="ECO:0000256" key="9">
    <source>
        <dbReference type="SAM" id="MobiDB-lite"/>
    </source>
</evidence>
<evidence type="ECO:0000256" key="6">
    <source>
        <dbReference type="ARBA" id="ARBA00023163"/>
    </source>
</evidence>
<dbReference type="GO" id="GO:0006338">
    <property type="term" value="P:chromatin remodeling"/>
    <property type="evidence" value="ECO:0007669"/>
    <property type="project" value="InterPro"/>
</dbReference>
<feature type="region of interest" description="Disordered" evidence="9">
    <location>
        <begin position="1"/>
        <end position="59"/>
    </location>
</feature>
<organism evidence="11 12">
    <name type="scientific">Coemansia guatemalensis</name>
    <dbReference type="NCBI Taxonomy" id="2761395"/>
    <lineage>
        <taxon>Eukaryota</taxon>
        <taxon>Fungi</taxon>
        <taxon>Fungi incertae sedis</taxon>
        <taxon>Zoopagomycota</taxon>
        <taxon>Kickxellomycotina</taxon>
        <taxon>Kickxellomycetes</taxon>
        <taxon>Kickxellales</taxon>
        <taxon>Kickxellaceae</taxon>
        <taxon>Coemansia</taxon>
    </lineage>
</organism>
<feature type="domain" description="Bromo" evidence="10">
    <location>
        <begin position="86"/>
        <end position="156"/>
    </location>
</feature>
<dbReference type="OrthoDB" id="6017at2759"/>
<keyword evidence="6" id="KW-0804">Transcription</keyword>
<comment type="subcellular location">
    <subcellularLocation>
        <location evidence="1">Nucleus</location>
    </subcellularLocation>
</comment>
<dbReference type="SUPFAM" id="SSF47370">
    <property type="entry name" value="Bromodomain"/>
    <property type="match status" value="1"/>
</dbReference>
<keyword evidence="11" id="KW-0347">Helicase</keyword>
<keyword evidence="2" id="KW-0677">Repeat</keyword>
<keyword evidence="7" id="KW-0539">Nucleus</keyword>
<dbReference type="GO" id="GO:0016586">
    <property type="term" value="C:RSC-type complex"/>
    <property type="evidence" value="ECO:0007669"/>
    <property type="project" value="InterPro"/>
</dbReference>
<keyword evidence="5 8" id="KW-0103">Bromodomain</keyword>
<dbReference type="InterPro" id="IPR001487">
    <property type="entry name" value="Bromodomain"/>
</dbReference>
<keyword evidence="4" id="KW-0805">Transcription regulation</keyword>
<reference evidence="11" key="1">
    <citation type="submission" date="2022-07" db="EMBL/GenBank/DDBJ databases">
        <title>Phylogenomic reconstructions and comparative analyses of Kickxellomycotina fungi.</title>
        <authorList>
            <person name="Reynolds N.K."/>
            <person name="Stajich J.E."/>
            <person name="Barry K."/>
            <person name="Grigoriev I.V."/>
            <person name="Crous P."/>
            <person name="Smith M.E."/>
        </authorList>
    </citation>
    <scope>NUCLEOTIDE SEQUENCE</scope>
    <source>
        <strain evidence="11">NRRL 1565</strain>
    </source>
</reference>
<evidence type="ECO:0000256" key="5">
    <source>
        <dbReference type="ARBA" id="ARBA00023117"/>
    </source>
</evidence>
<evidence type="ECO:0000259" key="10">
    <source>
        <dbReference type="PROSITE" id="PS50014"/>
    </source>
</evidence>
<evidence type="ECO:0000256" key="4">
    <source>
        <dbReference type="ARBA" id="ARBA00023015"/>
    </source>
</evidence>
<dbReference type="Pfam" id="PF00439">
    <property type="entry name" value="Bromodomain"/>
    <property type="match status" value="1"/>
</dbReference>
<sequence length="264" mass="27684">MATPLAGRKAARKRQRAAEADLDDDTASVGGAGTGTGAATPTTASARKSRRKTGAADLLPPEERARLSGVFEAAFSAVEASTDAEYGRRHCDLFLELPSRRDYPDYYMIIRQPIAMKTIRRNVKAHKYASVAAFHHDWKLMFDNARTYNEEGSMVYDDACALQRVLEDKLGELTGANHATPMGTQSPLPAAFGAALQSSVVTAASVTDSASAAPTGDAAAAMTSTPAAVSNGAVPHATATTLIPEHQGPHTGDAVIDTKDGGNL</sequence>
<evidence type="ECO:0000256" key="8">
    <source>
        <dbReference type="PROSITE-ProRule" id="PRU00035"/>
    </source>
</evidence>
<feature type="compositionally biased region" description="Low complexity" evidence="9">
    <location>
        <begin position="37"/>
        <end position="46"/>
    </location>
</feature>
<dbReference type="SMART" id="SM00297">
    <property type="entry name" value="BROMO"/>
    <property type="match status" value="1"/>
</dbReference>
<dbReference type="Gene3D" id="1.20.920.10">
    <property type="entry name" value="Bromodomain-like"/>
    <property type="match status" value="1"/>
</dbReference>
<dbReference type="InterPro" id="IPR036427">
    <property type="entry name" value="Bromodomain-like_sf"/>
</dbReference>
<feature type="region of interest" description="Disordered" evidence="9">
    <location>
        <begin position="243"/>
        <end position="264"/>
    </location>
</feature>
<dbReference type="EMBL" id="JANBUO010002909">
    <property type="protein sequence ID" value="KAJ2793415.1"/>
    <property type="molecule type" value="Genomic_DNA"/>
</dbReference>
<keyword evidence="11" id="KW-0378">Hydrolase</keyword>
<keyword evidence="11" id="KW-0067">ATP-binding</keyword>
<evidence type="ECO:0000256" key="7">
    <source>
        <dbReference type="ARBA" id="ARBA00023242"/>
    </source>
</evidence>
<dbReference type="AlphaFoldDB" id="A0A9W8HNE8"/>
<dbReference type="PANTHER" id="PTHR16062:SF19">
    <property type="entry name" value="PROTEIN POLYBROMO-1"/>
    <property type="match status" value="1"/>
</dbReference>
<dbReference type="PANTHER" id="PTHR16062">
    <property type="entry name" value="SWI/SNF-RELATED"/>
    <property type="match status" value="1"/>
</dbReference>
<dbReference type="InterPro" id="IPR037382">
    <property type="entry name" value="Rsc/polybromo"/>
</dbReference>
<comment type="caution">
    <text evidence="11">The sequence shown here is derived from an EMBL/GenBank/DDBJ whole genome shotgun (WGS) entry which is preliminary data.</text>
</comment>